<dbReference type="RefSeq" id="WP_378019040.1">
    <property type="nucleotide sequence ID" value="NZ_JBHSKG010000001.1"/>
</dbReference>
<gene>
    <name evidence="1" type="ORF">ACFPK1_01035</name>
</gene>
<comment type="caution">
    <text evidence="1">The sequence shown here is derived from an EMBL/GenBank/DDBJ whole genome shotgun (WGS) entry which is preliminary data.</text>
</comment>
<dbReference type="Proteomes" id="UP001596175">
    <property type="component" value="Unassembled WGS sequence"/>
</dbReference>
<sequence>MASPKPRVELYSHVGCPKIEQARELLNECLASAGLDVTIEDRVGAYSSPTVVVDGDDVTGGPPPASGVQACRVDLPSRAQVLAALERRSPR</sequence>
<dbReference type="EMBL" id="JBHSKG010000001">
    <property type="protein sequence ID" value="MFC5136803.1"/>
    <property type="molecule type" value="Genomic_DNA"/>
</dbReference>
<name>A0ABV9Z5J3_9PSEU</name>
<keyword evidence="2" id="KW-1185">Reference proteome</keyword>
<protein>
    <submittedName>
        <fullName evidence="1">Alkylmercury lyase</fullName>
    </submittedName>
</protein>
<evidence type="ECO:0000313" key="1">
    <source>
        <dbReference type="EMBL" id="MFC5136803.1"/>
    </source>
</evidence>
<evidence type="ECO:0000313" key="2">
    <source>
        <dbReference type="Proteomes" id="UP001596175"/>
    </source>
</evidence>
<dbReference type="GO" id="GO:0016829">
    <property type="term" value="F:lyase activity"/>
    <property type="evidence" value="ECO:0007669"/>
    <property type="project" value="UniProtKB-KW"/>
</dbReference>
<proteinExistence type="predicted"/>
<keyword evidence="1" id="KW-0456">Lyase</keyword>
<reference evidence="2" key="1">
    <citation type="journal article" date="2019" name="Int. J. Syst. Evol. Microbiol.">
        <title>The Global Catalogue of Microorganisms (GCM) 10K type strain sequencing project: providing services to taxonomists for standard genome sequencing and annotation.</title>
        <authorList>
            <consortium name="The Broad Institute Genomics Platform"/>
            <consortium name="The Broad Institute Genome Sequencing Center for Infectious Disease"/>
            <person name="Wu L."/>
            <person name="Ma J."/>
        </authorList>
    </citation>
    <scope>NUCLEOTIDE SEQUENCE [LARGE SCALE GENOMIC DNA]</scope>
    <source>
        <strain evidence="2">XZYJ18</strain>
    </source>
</reference>
<accession>A0ABV9Z5J3</accession>
<organism evidence="1 2">
    <name type="scientific">Actinomycetospora rhizophila</name>
    <dbReference type="NCBI Taxonomy" id="1416876"/>
    <lineage>
        <taxon>Bacteria</taxon>
        <taxon>Bacillati</taxon>
        <taxon>Actinomycetota</taxon>
        <taxon>Actinomycetes</taxon>
        <taxon>Pseudonocardiales</taxon>
        <taxon>Pseudonocardiaceae</taxon>
        <taxon>Actinomycetospora</taxon>
    </lineage>
</organism>